<dbReference type="SUPFAM" id="SSF103481">
    <property type="entry name" value="Multidrug resistance efflux transporter EmrE"/>
    <property type="match status" value="2"/>
</dbReference>
<feature type="transmembrane region" description="Helical" evidence="6">
    <location>
        <begin position="269"/>
        <end position="286"/>
    </location>
</feature>
<feature type="transmembrane region" description="Helical" evidence="6">
    <location>
        <begin position="186"/>
        <end position="203"/>
    </location>
</feature>
<dbReference type="InterPro" id="IPR000620">
    <property type="entry name" value="EamA_dom"/>
</dbReference>
<reference evidence="8 9" key="1">
    <citation type="submission" date="2016-12" db="EMBL/GenBank/DDBJ databases">
        <authorList>
            <person name="Song W.-J."/>
            <person name="Kurnit D.M."/>
        </authorList>
    </citation>
    <scope>NUCLEOTIDE SEQUENCE [LARGE SCALE GENOMIC DNA]</scope>
    <source>
        <strain evidence="8 9">DSM 18488</strain>
    </source>
</reference>
<feature type="transmembrane region" description="Helical" evidence="6">
    <location>
        <begin position="156"/>
        <end position="174"/>
    </location>
</feature>
<accession>A0A1M7Y1S6</accession>
<protein>
    <submittedName>
        <fullName evidence="8">Uncharacterized membrane protein</fullName>
    </submittedName>
</protein>
<proteinExistence type="predicted"/>
<evidence type="ECO:0000256" key="3">
    <source>
        <dbReference type="ARBA" id="ARBA00022692"/>
    </source>
</evidence>
<feature type="domain" description="EamA" evidence="7">
    <location>
        <begin position="7"/>
        <end position="143"/>
    </location>
</feature>
<evidence type="ECO:0000313" key="8">
    <source>
        <dbReference type="EMBL" id="SHO45526.1"/>
    </source>
</evidence>
<gene>
    <name evidence="8" type="ORF">SAMN02745220_01117</name>
</gene>
<keyword evidence="9" id="KW-1185">Reference proteome</keyword>
<dbReference type="Proteomes" id="UP000184603">
    <property type="component" value="Unassembled WGS sequence"/>
</dbReference>
<organism evidence="8 9">
    <name type="scientific">Desulfopila aestuarii DSM 18488</name>
    <dbReference type="NCBI Taxonomy" id="1121416"/>
    <lineage>
        <taxon>Bacteria</taxon>
        <taxon>Pseudomonadati</taxon>
        <taxon>Thermodesulfobacteriota</taxon>
        <taxon>Desulfobulbia</taxon>
        <taxon>Desulfobulbales</taxon>
        <taxon>Desulfocapsaceae</taxon>
        <taxon>Desulfopila</taxon>
    </lineage>
</organism>
<feature type="transmembrane region" description="Helical" evidence="6">
    <location>
        <begin position="126"/>
        <end position="144"/>
    </location>
</feature>
<dbReference type="PROSITE" id="PS51257">
    <property type="entry name" value="PROKAR_LIPOPROTEIN"/>
    <property type="match status" value="1"/>
</dbReference>
<feature type="transmembrane region" description="Helical" evidence="6">
    <location>
        <begin position="246"/>
        <end position="263"/>
    </location>
</feature>
<evidence type="ECO:0000256" key="4">
    <source>
        <dbReference type="ARBA" id="ARBA00022989"/>
    </source>
</evidence>
<evidence type="ECO:0000256" key="6">
    <source>
        <dbReference type="SAM" id="Phobius"/>
    </source>
</evidence>
<evidence type="ECO:0000313" key="9">
    <source>
        <dbReference type="Proteomes" id="UP000184603"/>
    </source>
</evidence>
<dbReference type="Pfam" id="PF00892">
    <property type="entry name" value="EamA"/>
    <property type="match status" value="2"/>
</dbReference>
<dbReference type="AlphaFoldDB" id="A0A1M7Y1S6"/>
<dbReference type="GO" id="GO:0005886">
    <property type="term" value="C:plasma membrane"/>
    <property type="evidence" value="ECO:0007669"/>
    <property type="project" value="UniProtKB-SubCell"/>
</dbReference>
<dbReference type="STRING" id="1121416.SAMN02745220_01117"/>
<dbReference type="PANTHER" id="PTHR42920:SF11">
    <property type="entry name" value="INNER MEMBRANE PROTEIN YTFF"/>
    <property type="match status" value="1"/>
</dbReference>
<sequence>MTRQGRAYIYGLATIGLWSTVASACKLSLRFISPVELVFYSSLTSCLLLAIILVSQKKIHLLREMGKAEWLLAVKLGLLNPFLYYLILFKAYDLLPAQQAQPINYTWAITLSLLSVPLLGQRLGRMQLVAIFISYFGVIVISTGGKLLELHFDNPFGVFLALLSTVFWALYWIGNTRDSRDPVVGLFMNFLCAVPFIGLYMVLFEPLRAVAPLGLAGAVYLGFFEMGISFLFWLAAMKLTNNTARIANLIFLSPFLSLVFIYFLVGEKILPSTLWGLVFIIAGLVVQGRAKSGAE</sequence>
<dbReference type="RefSeq" id="WP_073612463.1">
    <property type="nucleotide sequence ID" value="NZ_FRFE01000004.1"/>
</dbReference>
<feature type="transmembrane region" description="Helical" evidence="6">
    <location>
        <begin position="68"/>
        <end position="87"/>
    </location>
</feature>
<name>A0A1M7Y1S6_9BACT</name>
<dbReference type="InterPro" id="IPR051258">
    <property type="entry name" value="Diverse_Substrate_Transporter"/>
</dbReference>
<dbReference type="InterPro" id="IPR037185">
    <property type="entry name" value="EmrE-like"/>
</dbReference>
<feature type="transmembrane region" description="Helical" evidence="6">
    <location>
        <begin position="7"/>
        <end position="31"/>
    </location>
</feature>
<dbReference type="EMBL" id="FRFE01000004">
    <property type="protein sequence ID" value="SHO45526.1"/>
    <property type="molecule type" value="Genomic_DNA"/>
</dbReference>
<feature type="domain" description="EamA" evidence="7">
    <location>
        <begin position="156"/>
        <end position="286"/>
    </location>
</feature>
<dbReference type="OrthoDB" id="5729944at2"/>
<comment type="subcellular location">
    <subcellularLocation>
        <location evidence="1">Cell membrane</location>
        <topology evidence="1">Multi-pass membrane protein</topology>
    </subcellularLocation>
</comment>
<keyword evidence="2" id="KW-1003">Cell membrane</keyword>
<keyword evidence="3 6" id="KW-0812">Transmembrane</keyword>
<evidence type="ECO:0000256" key="2">
    <source>
        <dbReference type="ARBA" id="ARBA00022475"/>
    </source>
</evidence>
<keyword evidence="5 6" id="KW-0472">Membrane</keyword>
<feature type="transmembrane region" description="Helical" evidence="6">
    <location>
        <begin position="209"/>
        <end position="234"/>
    </location>
</feature>
<keyword evidence="4 6" id="KW-1133">Transmembrane helix</keyword>
<evidence type="ECO:0000256" key="1">
    <source>
        <dbReference type="ARBA" id="ARBA00004651"/>
    </source>
</evidence>
<feature type="transmembrane region" description="Helical" evidence="6">
    <location>
        <begin position="37"/>
        <end position="56"/>
    </location>
</feature>
<dbReference type="PANTHER" id="PTHR42920">
    <property type="entry name" value="OS03G0707200 PROTEIN-RELATED"/>
    <property type="match status" value="1"/>
</dbReference>
<evidence type="ECO:0000259" key="7">
    <source>
        <dbReference type="Pfam" id="PF00892"/>
    </source>
</evidence>
<evidence type="ECO:0000256" key="5">
    <source>
        <dbReference type="ARBA" id="ARBA00023136"/>
    </source>
</evidence>
<feature type="transmembrane region" description="Helical" evidence="6">
    <location>
        <begin position="102"/>
        <end position="119"/>
    </location>
</feature>